<dbReference type="OrthoDB" id="25353at2"/>
<dbReference type="PANTHER" id="PTHR10742:SF342">
    <property type="entry name" value="AMINE OXIDASE"/>
    <property type="match status" value="1"/>
</dbReference>
<dbReference type="AlphaFoldDB" id="A0A073KEV8"/>
<dbReference type="InterPro" id="IPR036188">
    <property type="entry name" value="FAD/NAD-bd_sf"/>
</dbReference>
<proteinExistence type="predicted"/>
<name>A0A073KEV8_9BACI</name>
<protein>
    <submittedName>
        <fullName evidence="5">Amine oxidase</fullName>
    </submittedName>
</protein>
<dbReference type="SUPFAM" id="SSF51905">
    <property type="entry name" value="FAD/NAD(P)-binding domain"/>
    <property type="match status" value="1"/>
</dbReference>
<feature type="domain" description="Amine oxidase" evidence="4">
    <location>
        <begin position="38"/>
        <end position="485"/>
    </location>
</feature>
<sequence length="490" mass="55676">MQKDIQFDSATNEMLRIIDKGLPKTTHPKQIIVIGAGMAGLVSASLLKNAGHYVKILEANSRVGGRIETIRMQDTGLYLDVGAMRIPYIHTLTMAYIKKFGLQVNPFINRNDTDIIYVNGRKTTLRQYEKNPSILRYPVAMNEEGKTSEELLLLAVQPIIDFIKRNPEKNWGIVEKDFGKYSTAQFLKHHPYQYNTYFSPVTIEMIGVLLDLEGFLERAFVETLRFIYILQQESGFCEITGGNDQLPKAFLPQLQEDIVYNQKLMKLHQHEKEVTAFCRNEETFEYSSITGDVVIVTIPFSTMRFVEIDPFDSVSHEKWKAIRELHYMAATKIGIQFKSRFWEEQGQMGGRIITDLPIRYAYYPSHGIGSKGPAIMLGSYTWSYDALLWDGQTKGDRIYYTLQNLATILGGQVYDEFMSGVAKSWTLDPYALGGFAIFQAGQESELQSAIVKPEGKIYFAGDHTTLYHGWIQGAIESGIRTAVEVNQLIV</sequence>
<dbReference type="InterPro" id="IPR001613">
    <property type="entry name" value="Flavin_amine_oxidase"/>
</dbReference>
<evidence type="ECO:0000256" key="1">
    <source>
        <dbReference type="ARBA" id="ARBA00001974"/>
    </source>
</evidence>
<comment type="cofactor">
    <cofactor evidence="1">
        <name>FAD</name>
        <dbReference type="ChEBI" id="CHEBI:57692"/>
    </cofactor>
</comment>
<dbReference type="EMBL" id="JOTM01000003">
    <property type="protein sequence ID" value="KEK24952.1"/>
    <property type="molecule type" value="Genomic_DNA"/>
</dbReference>
<dbReference type="InterPro" id="IPR050281">
    <property type="entry name" value="Flavin_monoamine_oxidase"/>
</dbReference>
<comment type="caution">
    <text evidence="5">The sequence shown here is derived from an EMBL/GenBank/DDBJ whole genome shotgun (WGS) entry which is preliminary data.</text>
</comment>
<evidence type="ECO:0000313" key="5">
    <source>
        <dbReference type="EMBL" id="KEK24952.1"/>
    </source>
</evidence>
<dbReference type="Gene3D" id="1.10.405.10">
    <property type="entry name" value="Guanine Nucleotide Dissociation Inhibitor, domain 1"/>
    <property type="match status" value="1"/>
</dbReference>
<dbReference type="Pfam" id="PF01593">
    <property type="entry name" value="Amino_oxidase"/>
    <property type="match status" value="1"/>
</dbReference>
<dbReference type="Proteomes" id="UP000027778">
    <property type="component" value="Unassembled WGS sequence"/>
</dbReference>
<dbReference type="eggNOG" id="COG1231">
    <property type="taxonomic scope" value="Bacteria"/>
</dbReference>
<evidence type="ECO:0000259" key="4">
    <source>
        <dbReference type="Pfam" id="PF01593"/>
    </source>
</evidence>
<reference evidence="5 6" key="1">
    <citation type="submission" date="2014-06" db="EMBL/GenBank/DDBJ databases">
        <title>Draft genome sequence of Bacillus gaemokensis JCM 15801 (MCCC 1A00707).</title>
        <authorList>
            <person name="Lai Q."/>
            <person name="Liu Y."/>
            <person name="Shao Z."/>
        </authorList>
    </citation>
    <scope>NUCLEOTIDE SEQUENCE [LARGE SCALE GENOMIC DNA]</scope>
    <source>
        <strain evidence="5 6">JCM 15801</strain>
    </source>
</reference>
<feature type="binding site" evidence="3">
    <location>
        <begin position="58"/>
        <end position="59"/>
    </location>
    <ligand>
        <name>FAD</name>
        <dbReference type="ChEBI" id="CHEBI:57692"/>
    </ligand>
</feature>
<dbReference type="InterPro" id="IPR002937">
    <property type="entry name" value="Amino_oxidase"/>
</dbReference>
<dbReference type="SUPFAM" id="SSF54373">
    <property type="entry name" value="FAD-linked reductases, C-terminal domain"/>
    <property type="match status" value="1"/>
</dbReference>
<evidence type="ECO:0000313" key="6">
    <source>
        <dbReference type="Proteomes" id="UP000027778"/>
    </source>
</evidence>
<dbReference type="PANTHER" id="PTHR10742">
    <property type="entry name" value="FLAVIN MONOAMINE OXIDASE"/>
    <property type="match status" value="1"/>
</dbReference>
<evidence type="ECO:0000256" key="3">
    <source>
        <dbReference type="PIRSR" id="PIRSR601613-1"/>
    </source>
</evidence>
<dbReference type="GO" id="GO:0009063">
    <property type="term" value="P:amino acid catabolic process"/>
    <property type="evidence" value="ECO:0007669"/>
    <property type="project" value="TreeGrafter"/>
</dbReference>
<evidence type="ECO:0000256" key="2">
    <source>
        <dbReference type="ARBA" id="ARBA00023002"/>
    </source>
</evidence>
<keyword evidence="6" id="KW-1185">Reference proteome</keyword>
<keyword evidence="2" id="KW-0560">Oxidoreductase</keyword>
<organism evidence="5 6">
    <name type="scientific">Bacillus gaemokensis</name>
    <dbReference type="NCBI Taxonomy" id="574375"/>
    <lineage>
        <taxon>Bacteria</taxon>
        <taxon>Bacillati</taxon>
        <taxon>Bacillota</taxon>
        <taxon>Bacilli</taxon>
        <taxon>Bacillales</taxon>
        <taxon>Bacillaceae</taxon>
        <taxon>Bacillus</taxon>
        <taxon>Bacillus cereus group</taxon>
    </lineage>
</organism>
<dbReference type="Gene3D" id="3.90.660.10">
    <property type="match status" value="1"/>
</dbReference>
<feature type="binding site" evidence="3">
    <location>
        <begin position="82"/>
        <end position="85"/>
    </location>
    <ligand>
        <name>FAD</name>
        <dbReference type="ChEBI" id="CHEBI:57692"/>
    </ligand>
</feature>
<dbReference type="GO" id="GO:0001716">
    <property type="term" value="F:L-amino-acid oxidase activity"/>
    <property type="evidence" value="ECO:0007669"/>
    <property type="project" value="TreeGrafter"/>
</dbReference>
<gene>
    <name evidence="5" type="ORF">BAGA_17750</name>
</gene>
<feature type="binding site" evidence="3">
    <location>
        <position position="85"/>
    </location>
    <ligand>
        <name>substrate</name>
    </ligand>
</feature>
<accession>A0A073KEV8</accession>
<dbReference type="PRINTS" id="PR00757">
    <property type="entry name" value="AMINEOXDASEF"/>
</dbReference>
<dbReference type="RefSeq" id="WP_033673598.1">
    <property type="nucleotide sequence ID" value="NZ_JOTM01000003.1"/>
</dbReference>
<dbReference type="Gene3D" id="3.50.50.60">
    <property type="entry name" value="FAD/NAD(P)-binding domain"/>
    <property type="match status" value="1"/>
</dbReference>
<dbReference type="STRING" id="574375.AZF08_11220"/>